<evidence type="ECO:0000259" key="9">
    <source>
        <dbReference type="PROSITE" id="PS51987"/>
    </source>
</evidence>
<evidence type="ECO:0000256" key="1">
    <source>
        <dbReference type="ARBA" id="ARBA00004496"/>
    </source>
</evidence>
<evidence type="ECO:0000313" key="14">
    <source>
        <dbReference type="Proteomes" id="UP000663832"/>
    </source>
</evidence>
<evidence type="ECO:0000256" key="2">
    <source>
        <dbReference type="ARBA" id="ARBA00009897"/>
    </source>
</evidence>
<keyword evidence="4" id="KW-0963">Cytoplasm</keyword>
<dbReference type="GO" id="GO:0006542">
    <property type="term" value="P:glutamine biosynthetic process"/>
    <property type="evidence" value="ECO:0007669"/>
    <property type="project" value="TreeGrafter"/>
</dbReference>
<dbReference type="InterPro" id="IPR008146">
    <property type="entry name" value="Gln_synth_cat_dom"/>
</dbReference>
<protein>
    <recommendedName>
        <fullName evidence="3">glutamine synthetase</fullName>
        <ecNumber evidence="3">6.3.1.2</ecNumber>
    </recommendedName>
</protein>
<evidence type="ECO:0000256" key="8">
    <source>
        <dbReference type="PROSITE-ProRule" id="PRU01331"/>
    </source>
</evidence>
<evidence type="ECO:0000313" key="10">
    <source>
        <dbReference type="EMBL" id="CAF1588891.1"/>
    </source>
</evidence>
<dbReference type="PROSITE" id="PS51987">
    <property type="entry name" value="GS_CATALYTIC"/>
    <property type="match status" value="1"/>
</dbReference>
<keyword evidence="14" id="KW-1185">Reference proteome</keyword>
<keyword evidence="5" id="KW-0436">Ligase</keyword>
<dbReference type="EMBL" id="CAJNOM010007896">
    <property type="protein sequence ID" value="CAF1677642.1"/>
    <property type="molecule type" value="Genomic_DNA"/>
</dbReference>
<dbReference type="EMBL" id="CAJNOM010007897">
    <property type="protein sequence ID" value="CAF1677646.1"/>
    <property type="molecule type" value="Genomic_DNA"/>
</dbReference>
<evidence type="ECO:0000256" key="6">
    <source>
        <dbReference type="ARBA" id="ARBA00022741"/>
    </source>
</evidence>
<organism evidence="11 15">
    <name type="scientific">Adineta steineri</name>
    <dbReference type="NCBI Taxonomy" id="433720"/>
    <lineage>
        <taxon>Eukaryota</taxon>
        <taxon>Metazoa</taxon>
        <taxon>Spiralia</taxon>
        <taxon>Gnathifera</taxon>
        <taxon>Rotifera</taxon>
        <taxon>Eurotatoria</taxon>
        <taxon>Bdelloidea</taxon>
        <taxon>Adinetida</taxon>
        <taxon>Adinetidae</taxon>
        <taxon>Adineta</taxon>
    </lineage>
</organism>
<dbReference type="GO" id="GO:0005737">
    <property type="term" value="C:cytoplasm"/>
    <property type="evidence" value="ECO:0007669"/>
    <property type="project" value="UniProtKB-SubCell"/>
</dbReference>
<evidence type="ECO:0000256" key="5">
    <source>
        <dbReference type="ARBA" id="ARBA00022598"/>
    </source>
</evidence>
<dbReference type="EMBL" id="CAJNOI010007459">
    <property type="protein sequence ID" value="CAF1588891.1"/>
    <property type="molecule type" value="Genomic_DNA"/>
</dbReference>
<dbReference type="PANTHER" id="PTHR20852">
    <property type="entry name" value="GLUTAMINE SYNTHETASE"/>
    <property type="match status" value="1"/>
</dbReference>
<keyword evidence="7" id="KW-0067">ATP-binding</keyword>
<dbReference type="InterPro" id="IPR050292">
    <property type="entry name" value="Glutamine_Synthetase"/>
</dbReference>
<evidence type="ECO:0000313" key="11">
    <source>
        <dbReference type="EMBL" id="CAF1588901.1"/>
    </source>
</evidence>
<dbReference type="InterPro" id="IPR014746">
    <property type="entry name" value="Gln_synth/guanido_kin_cat_dom"/>
</dbReference>
<comment type="subcellular location">
    <subcellularLocation>
        <location evidence="1">Cytoplasm</location>
    </subcellularLocation>
</comment>
<accession>A0A815ZRW8</accession>
<evidence type="ECO:0000256" key="7">
    <source>
        <dbReference type="ARBA" id="ARBA00022840"/>
    </source>
</evidence>
<evidence type="ECO:0000256" key="3">
    <source>
        <dbReference type="ARBA" id="ARBA00012937"/>
    </source>
</evidence>
<evidence type="ECO:0000313" key="12">
    <source>
        <dbReference type="EMBL" id="CAF1677642.1"/>
    </source>
</evidence>
<dbReference type="FunFam" id="3.30.590.10:FF:000011">
    <property type="entry name" value="Glutamine synthetase"/>
    <property type="match status" value="1"/>
</dbReference>
<feature type="domain" description="GS catalytic" evidence="9">
    <location>
        <begin position="1"/>
        <end position="129"/>
    </location>
</feature>
<evidence type="ECO:0000256" key="4">
    <source>
        <dbReference type="ARBA" id="ARBA00022490"/>
    </source>
</evidence>
<gene>
    <name evidence="10" type="ORF">BJG266_LOCUS49440</name>
    <name evidence="11" type="ORF">BJG266_LOCUS49441</name>
    <name evidence="12" type="ORF">QVE165_LOCUS66524</name>
    <name evidence="13" type="ORF">QVE165_LOCUS66525</name>
</gene>
<dbReference type="GO" id="GO:0004356">
    <property type="term" value="F:glutamine synthetase activity"/>
    <property type="evidence" value="ECO:0007669"/>
    <property type="project" value="UniProtKB-EC"/>
</dbReference>
<dbReference type="Gene3D" id="3.30.590.10">
    <property type="entry name" value="Glutamine synthetase/guanido kinase, catalytic domain"/>
    <property type="match status" value="1"/>
</dbReference>
<sequence>AGCHTNFSTLAMREPNGIEAIDEAITRLKCRHKTHIAMYGKGNERRLTGRHETASINQFNAGIANRGASIRIPRQVGEDRCGYLEDRRPASNCDPYAVTDIIIRTVCLGEKDSEEQQALSAKKSISDRD</sequence>
<evidence type="ECO:0000313" key="13">
    <source>
        <dbReference type="EMBL" id="CAF1677646.1"/>
    </source>
</evidence>
<keyword evidence="6" id="KW-0547">Nucleotide-binding</keyword>
<dbReference type="AlphaFoldDB" id="A0A815ZRW8"/>
<evidence type="ECO:0000313" key="15">
    <source>
        <dbReference type="Proteomes" id="UP000663877"/>
    </source>
</evidence>
<reference evidence="11" key="1">
    <citation type="submission" date="2021-02" db="EMBL/GenBank/DDBJ databases">
        <authorList>
            <person name="Nowell W R."/>
        </authorList>
    </citation>
    <scope>NUCLEOTIDE SEQUENCE</scope>
</reference>
<dbReference type="OrthoDB" id="1936100at2759"/>
<dbReference type="EC" id="6.3.1.2" evidence="3"/>
<dbReference type="Proteomes" id="UP000663877">
    <property type="component" value="Unassembled WGS sequence"/>
</dbReference>
<comment type="similarity">
    <text evidence="2 8">Belongs to the glutamine synthetase family.</text>
</comment>
<dbReference type="SUPFAM" id="SSF55931">
    <property type="entry name" value="Glutamine synthetase/guanido kinase"/>
    <property type="match status" value="1"/>
</dbReference>
<dbReference type="Proteomes" id="UP000663832">
    <property type="component" value="Unassembled WGS sequence"/>
</dbReference>
<comment type="caution">
    <text evidence="11">The sequence shown here is derived from an EMBL/GenBank/DDBJ whole genome shotgun (WGS) entry which is preliminary data.</text>
</comment>
<dbReference type="EMBL" id="CAJNOI010007460">
    <property type="protein sequence ID" value="CAF1588901.1"/>
    <property type="molecule type" value="Genomic_DNA"/>
</dbReference>
<dbReference type="PANTHER" id="PTHR20852:SF57">
    <property type="entry name" value="GLUTAMINE SYNTHETASE 2 CYTOPLASMIC"/>
    <property type="match status" value="1"/>
</dbReference>
<feature type="non-terminal residue" evidence="11">
    <location>
        <position position="1"/>
    </location>
</feature>
<dbReference type="GO" id="GO:0005524">
    <property type="term" value="F:ATP binding"/>
    <property type="evidence" value="ECO:0007669"/>
    <property type="project" value="UniProtKB-KW"/>
</dbReference>
<proteinExistence type="inferred from homology"/>
<name>A0A815ZRW8_9BILA</name>